<dbReference type="InterPro" id="IPR054471">
    <property type="entry name" value="GPIID_WHD"/>
</dbReference>
<accession>W3XES3</accession>
<sequence>MASVGLNAGGGDVQTDTALREALNQFRKKISDGHLSRFQTGTAMKLKYECYLIQRDQERMAALSNFRRIEQFLFRLQELQVILKKFSNGEFYISYIWGAMQFLLQTATSTFKDGSDGLLSAYESIGKNIPKLKDLEPLFIETTGMRKCLVALYSDILDFHSGAYQCFTQFSDKGRKKIFKSAWKEFEKNDMSYLEGRMRKHKTVVEYGQQCLAGQPSPVQESSLSPNDITDLRSKVFAHENDCNKEEEEHNRRESERREDQFGDALRWILADQNTSDATHERLCKDRMKFPGTCEWIDDVDSVGNWLDPKSTSMHPILWINGSMGAGKSTLASYLVEKCVKNETSAGTPCKATYFYCDGKDPTARTFLAISRGLLYRQLMHIREEERFRHLIAHCCDKKSNSGQQYLNAEETAESLLKTFFEIIPGQYIVVDGLDECEKPVIKDTLRTLSSVVTQQDTIEPGSLRLLIISRELPEIKKPLSTESANAGIFKIEAEHNEAAIKMYVGQRLADFDPRFDLNIDMKKYIIKKISDTAEGMFLFARLTLDHLEGSVSRADLDHRLEDGHFPKTIHEAYNRLLENLKKSLDSEQWNKAKCIFGWLTCAMRTLHWHEIRAIASIERHNESVELQQHGFIPDVQKFCGTLVHVNPGNKVELIHLTAHRYILESEHVSKEEVQFDLATLCMEYLTFPCFNKGILVPLRKSFASDGFYAFQDYAVSQWFYHIAEVLKIQELTIDGPKSQKFAEVLVVFMDRYRDSVDDVDAAPSSAGSEPSHIDLEEVKVQAKTDCASLEGRPFYKILFDLWVHVSKHEKEGIENRNKPCLKEMEKVLEDNRKAIEALGEAKNERPQNLYEYYGKNLYKCPRTRCDYFHEGLKDEKQRKRHIARHDRPFMCTAPGCTMAEAGFISNKDLERHKKNYHSDAAEGQSPFPQRNNRQSSEARFDCRICKKKFTRKINLDGHMRSHFGDRPYSCQTCNRRFTRLNDLRRHERLHLRR</sequence>
<evidence type="ECO:0000256" key="4">
    <source>
        <dbReference type="ARBA" id="ARBA00022833"/>
    </source>
</evidence>
<evidence type="ECO:0000313" key="9">
    <source>
        <dbReference type="Proteomes" id="UP000030651"/>
    </source>
</evidence>
<dbReference type="OMA" id="NHIYTHQ"/>
<dbReference type="SUPFAM" id="SSF52540">
    <property type="entry name" value="P-loop containing nucleoside triphosphate hydrolases"/>
    <property type="match status" value="1"/>
</dbReference>
<dbReference type="HOGENOM" id="CLU_002406_3_0_1"/>
<dbReference type="SUPFAM" id="SSF57667">
    <property type="entry name" value="beta-beta-alpha zinc fingers"/>
    <property type="match status" value="1"/>
</dbReference>
<evidence type="ECO:0000256" key="3">
    <source>
        <dbReference type="ARBA" id="ARBA00022771"/>
    </source>
</evidence>
<dbReference type="Pfam" id="PF24883">
    <property type="entry name" value="NPHP3_N"/>
    <property type="match status" value="1"/>
</dbReference>
<dbReference type="Pfam" id="PF22939">
    <property type="entry name" value="WHD_GPIID"/>
    <property type="match status" value="1"/>
</dbReference>
<organism evidence="8 9">
    <name type="scientific">Pestalotiopsis fici (strain W106-1 / CGMCC3.15140)</name>
    <dbReference type="NCBI Taxonomy" id="1229662"/>
    <lineage>
        <taxon>Eukaryota</taxon>
        <taxon>Fungi</taxon>
        <taxon>Dikarya</taxon>
        <taxon>Ascomycota</taxon>
        <taxon>Pezizomycotina</taxon>
        <taxon>Sordariomycetes</taxon>
        <taxon>Xylariomycetidae</taxon>
        <taxon>Amphisphaeriales</taxon>
        <taxon>Sporocadaceae</taxon>
        <taxon>Pestalotiopsis</taxon>
    </lineage>
</organism>
<dbReference type="PROSITE" id="PS00028">
    <property type="entry name" value="ZINC_FINGER_C2H2_1"/>
    <property type="match status" value="2"/>
</dbReference>
<dbReference type="InterPro" id="IPR056884">
    <property type="entry name" value="NPHP3-like_N"/>
</dbReference>
<dbReference type="InterPro" id="IPR013087">
    <property type="entry name" value="Znf_C2H2_type"/>
</dbReference>
<feature type="compositionally biased region" description="Polar residues" evidence="6">
    <location>
        <begin position="927"/>
        <end position="936"/>
    </location>
</feature>
<dbReference type="Gene3D" id="3.40.50.300">
    <property type="entry name" value="P-loop containing nucleotide triphosphate hydrolases"/>
    <property type="match status" value="1"/>
</dbReference>
<dbReference type="FunFam" id="3.30.160.60:FF:000110">
    <property type="entry name" value="Zinc finger protein-like"/>
    <property type="match status" value="1"/>
</dbReference>
<reference evidence="9" key="1">
    <citation type="journal article" date="2015" name="BMC Genomics">
        <title>Genomic and transcriptomic analysis of the endophytic fungus Pestalotiopsis fici reveals its lifestyle and high potential for synthesis of natural products.</title>
        <authorList>
            <person name="Wang X."/>
            <person name="Zhang X."/>
            <person name="Liu L."/>
            <person name="Xiang M."/>
            <person name="Wang W."/>
            <person name="Sun X."/>
            <person name="Che Y."/>
            <person name="Guo L."/>
            <person name="Liu G."/>
            <person name="Guo L."/>
            <person name="Wang C."/>
            <person name="Yin W.B."/>
            <person name="Stadler M."/>
            <person name="Zhang X."/>
            <person name="Liu X."/>
        </authorList>
    </citation>
    <scope>NUCLEOTIDE SEQUENCE [LARGE SCALE GENOMIC DNA]</scope>
    <source>
        <strain evidence="9">W106-1 / CGMCC3.15140</strain>
    </source>
</reference>
<dbReference type="InterPro" id="IPR036236">
    <property type="entry name" value="Znf_C2H2_sf"/>
</dbReference>
<dbReference type="GeneID" id="19270796"/>
<keyword evidence="2" id="KW-0677">Repeat</keyword>
<feature type="region of interest" description="Disordered" evidence="6">
    <location>
        <begin position="917"/>
        <end position="936"/>
    </location>
</feature>
<feature type="domain" description="C2H2-type" evidence="7">
    <location>
        <begin position="969"/>
        <end position="994"/>
    </location>
</feature>
<dbReference type="InParanoid" id="W3XES3"/>
<dbReference type="KEGG" id="pfy:PFICI_05783"/>
<proteinExistence type="predicted"/>
<evidence type="ECO:0000256" key="6">
    <source>
        <dbReference type="SAM" id="MobiDB-lite"/>
    </source>
</evidence>
<keyword evidence="4" id="KW-0862">Zinc</keyword>
<evidence type="ECO:0000256" key="2">
    <source>
        <dbReference type="ARBA" id="ARBA00022737"/>
    </source>
</evidence>
<gene>
    <name evidence="8" type="ORF">PFICI_05783</name>
</gene>
<evidence type="ECO:0000256" key="5">
    <source>
        <dbReference type="PROSITE-ProRule" id="PRU00042"/>
    </source>
</evidence>
<dbReference type="Pfam" id="PF24809">
    <property type="entry name" value="DUF7708"/>
    <property type="match status" value="1"/>
</dbReference>
<dbReference type="Pfam" id="PF00096">
    <property type="entry name" value="zf-C2H2"/>
    <property type="match status" value="2"/>
</dbReference>
<dbReference type="PANTHER" id="PTHR10039:SF14">
    <property type="entry name" value="NACHT DOMAIN-CONTAINING PROTEIN"/>
    <property type="match status" value="1"/>
</dbReference>
<dbReference type="RefSeq" id="XP_007832555.1">
    <property type="nucleotide sequence ID" value="XM_007834364.1"/>
</dbReference>
<dbReference type="GO" id="GO:0008270">
    <property type="term" value="F:zinc ion binding"/>
    <property type="evidence" value="ECO:0007669"/>
    <property type="project" value="UniProtKB-KW"/>
</dbReference>
<name>W3XES3_PESFW</name>
<dbReference type="EMBL" id="KI912111">
    <property type="protein sequence ID" value="ETS83907.1"/>
    <property type="molecule type" value="Genomic_DNA"/>
</dbReference>
<evidence type="ECO:0000259" key="7">
    <source>
        <dbReference type="PROSITE" id="PS50157"/>
    </source>
</evidence>
<dbReference type="SMART" id="SM00355">
    <property type="entry name" value="ZnF_C2H2"/>
    <property type="match status" value="4"/>
</dbReference>
<dbReference type="eggNOG" id="KOG1721">
    <property type="taxonomic scope" value="Eukaryota"/>
</dbReference>
<dbReference type="AlphaFoldDB" id="W3XES3"/>
<evidence type="ECO:0000313" key="8">
    <source>
        <dbReference type="EMBL" id="ETS83907.1"/>
    </source>
</evidence>
<dbReference type="OrthoDB" id="21416at2759"/>
<keyword evidence="9" id="KW-1185">Reference proteome</keyword>
<feature type="domain" description="C2H2-type" evidence="7">
    <location>
        <begin position="941"/>
        <end position="968"/>
    </location>
</feature>
<dbReference type="InterPro" id="IPR056125">
    <property type="entry name" value="DUF7708"/>
</dbReference>
<dbReference type="PANTHER" id="PTHR10039">
    <property type="entry name" value="AMELOGENIN"/>
    <property type="match status" value="1"/>
</dbReference>
<keyword evidence="3 5" id="KW-0863">Zinc-finger</keyword>
<dbReference type="PROSITE" id="PS50157">
    <property type="entry name" value="ZINC_FINGER_C2H2_2"/>
    <property type="match status" value="2"/>
</dbReference>
<dbReference type="Gene3D" id="3.30.160.60">
    <property type="entry name" value="Classic Zinc Finger"/>
    <property type="match status" value="3"/>
</dbReference>
<dbReference type="InterPro" id="IPR027417">
    <property type="entry name" value="P-loop_NTPase"/>
</dbReference>
<dbReference type="Proteomes" id="UP000030651">
    <property type="component" value="Unassembled WGS sequence"/>
</dbReference>
<protein>
    <recommendedName>
        <fullName evidence="7">C2H2-type domain-containing protein</fullName>
    </recommendedName>
</protein>
<evidence type="ECO:0000256" key="1">
    <source>
        <dbReference type="ARBA" id="ARBA00022723"/>
    </source>
</evidence>
<keyword evidence="1" id="KW-0479">Metal-binding</keyword>